<feature type="coiled-coil region" evidence="1">
    <location>
        <begin position="9"/>
        <end position="57"/>
    </location>
</feature>
<gene>
    <name evidence="2" type="ORF">M9Y10_014757</name>
</gene>
<accession>A0ABR2L0K1</accession>
<dbReference type="EMBL" id="JAPFFF010000002">
    <property type="protein sequence ID" value="KAK8896833.1"/>
    <property type="molecule type" value="Genomic_DNA"/>
</dbReference>
<keyword evidence="1" id="KW-0175">Coiled coil</keyword>
<dbReference type="Proteomes" id="UP001470230">
    <property type="component" value="Unassembled WGS sequence"/>
</dbReference>
<evidence type="ECO:0000313" key="3">
    <source>
        <dbReference type="Proteomes" id="UP001470230"/>
    </source>
</evidence>
<evidence type="ECO:0000256" key="1">
    <source>
        <dbReference type="SAM" id="Coils"/>
    </source>
</evidence>
<sequence length="224" mass="25465">MIDQLYEAINDILIKMNQLSSNVEQKNQEIGRIQEQLKILEEKKQILEKRVNLLESHHKEFEKVISSNNGFPLTRVFLTMNGKNQPNIKSYAQYGYKIPESVIQFVPSSLNGDLRWDANNYRLYIGSAGEYLITGRVSVVGMKKDATMNLLVQQNDGASDYRLSSQSCSTGSADQNYVPVHYTMLMKENDYLTFKCNVTNDYDSTCTISGGKTAYTMIEVTRIA</sequence>
<protein>
    <submittedName>
        <fullName evidence="2">Uncharacterized protein</fullName>
    </submittedName>
</protein>
<proteinExistence type="predicted"/>
<name>A0ABR2L0K1_9EUKA</name>
<comment type="caution">
    <text evidence="2">The sequence shown here is derived from an EMBL/GenBank/DDBJ whole genome shotgun (WGS) entry which is preliminary data.</text>
</comment>
<keyword evidence="3" id="KW-1185">Reference proteome</keyword>
<reference evidence="2 3" key="1">
    <citation type="submission" date="2024-04" db="EMBL/GenBank/DDBJ databases">
        <title>Tritrichomonas musculus Genome.</title>
        <authorList>
            <person name="Alves-Ferreira E."/>
            <person name="Grigg M."/>
            <person name="Lorenzi H."/>
            <person name="Galac M."/>
        </authorList>
    </citation>
    <scope>NUCLEOTIDE SEQUENCE [LARGE SCALE GENOMIC DNA]</scope>
    <source>
        <strain evidence="2 3">EAF2021</strain>
    </source>
</reference>
<evidence type="ECO:0000313" key="2">
    <source>
        <dbReference type="EMBL" id="KAK8896833.1"/>
    </source>
</evidence>
<organism evidence="2 3">
    <name type="scientific">Tritrichomonas musculus</name>
    <dbReference type="NCBI Taxonomy" id="1915356"/>
    <lineage>
        <taxon>Eukaryota</taxon>
        <taxon>Metamonada</taxon>
        <taxon>Parabasalia</taxon>
        <taxon>Tritrichomonadida</taxon>
        <taxon>Tritrichomonadidae</taxon>
        <taxon>Tritrichomonas</taxon>
    </lineage>
</organism>